<protein>
    <recommendedName>
        <fullName evidence="3">Alpha/beta hydrolase fold-3 domain-containing protein</fullName>
    </recommendedName>
</protein>
<dbReference type="PANTHER" id="PTHR48081">
    <property type="entry name" value="AB HYDROLASE SUPERFAMILY PROTEIN C4A8.06C"/>
    <property type="match status" value="1"/>
</dbReference>
<dbReference type="Gene3D" id="3.40.50.1820">
    <property type="entry name" value="alpha/beta hydrolase"/>
    <property type="match status" value="1"/>
</dbReference>
<dbReference type="PROSITE" id="PS01174">
    <property type="entry name" value="LIPASE_GDXG_SER"/>
    <property type="match status" value="1"/>
</dbReference>
<feature type="non-terminal residue" evidence="4">
    <location>
        <position position="1"/>
    </location>
</feature>
<dbReference type="EMBL" id="BART01001982">
    <property type="protein sequence ID" value="GAG74264.1"/>
    <property type="molecule type" value="Genomic_DNA"/>
</dbReference>
<accession>X0ZXJ8</accession>
<organism evidence="4">
    <name type="scientific">marine sediment metagenome</name>
    <dbReference type="NCBI Taxonomy" id="412755"/>
    <lineage>
        <taxon>unclassified sequences</taxon>
        <taxon>metagenomes</taxon>
        <taxon>ecological metagenomes</taxon>
    </lineage>
</organism>
<name>X0ZXJ8_9ZZZZ</name>
<keyword evidence="2" id="KW-0378">Hydrolase</keyword>
<dbReference type="InterPro" id="IPR050300">
    <property type="entry name" value="GDXG_lipolytic_enzyme"/>
</dbReference>
<dbReference type="Pfam" id="PF07859">
    <property type="entry name" value="Abhydrolase_3"/>
    <property type="match status" value="1"/>
</dbReference>
<dbReference type="PANTHER" id="PTHR48081:SF8">
    <property type="entry name" value="ALPHA_BETA HYDROLASE FOLD-3 DOMAIN-CONTAINING PROTEIN-RELATED"/>
    <property type="match status" value="1"/>
</dbReference>
<dbReference type="SUPFAM" id="SSF53474">
    <property type="entry name" value="alpha/beta-Hydrolases"/>
    <property type="match status" value="1"/>
</dbReference>
<evidence type="ECO:0000313" key="4">
    <source>
        <dbReference type="EMBL" id="GAG74264.1"/>
    </source>
</evidence>
<dbReference type="InterPro" id="IPR029058">
    <property type="entry name" value="AB_hydrolase_fold"/>
</dbReference>
<sequence length="261" mass="28614">YPIPKEIEIKSVMLDKTPAEWVIPSNPIEDNVILYLHGGGWIIGSPLTCRRLNSAVAIATSTKILSLDYRLAPEHPFPTPLEDCVNAYKWLLSNGFKSDHIIIAGDSAGGNLTLTTLLKIRDLGIDLPAGAICLSPATDLTLADDSYFKNAETDPVLADIGIFWWKVAYIAGEDPRNPFISPLFADLKGLPPILIQASSCEILYSDATRIVEKAKKAGTNATLQAWDDMTHVFQGTRFELLPEAEDAISKIADFTNQLFQT</sequence>
<feature type="domain" description="Alpha/beta hydrolase fold-3" evidence="3">
    <location>
        <begin position="33"/>
        <end position="234"/>
    </location>
</feature>
<comment type="caution">
    <text evidence="4">The sequence shown here is derived from an EMBL/GenBank/DDBJ whole genome shotgun (WGS) entry which is preliminary data.</text>
</comment>
<evidence type="ECO:0000256" key="1">
    <source>
        <dbReference type="ARBA" id="ARBA00010515"/>
    </source>
</evidence>
<dbReference type="InterPro" id="IPR013094">
    <property type="entry name" value="AB_hydrolase_3"/>
</dbReference>
<evidence type="ECO:0000256" key="2">
    <source>
        <dbReference type="ARBA" id="ARBA00022801"/>
    </source>
</evidence>
<dbReference type="AlphaFoldDB" id="X0ZXJ8"/>
<dbReference type="InterPro" id="IPR033140">
    <property type="entry name" value="Lipase_GDXG_put_SER_AS"/>
</dbReference>
<evidence type="ECO:0000259" key="3">
    <source>
        <dbReference type="Pfam" id="PF07859"/>
    </source>
</evidence>
<gene>
    <name evidence="4" type="ORF">S01H4_06431</name>
</gene>
<reference evidence="4" key="1">
    <citation type="journal article" date="2014" name="Front. Microbiol.">
        <title>High frequency of phylogenetically diverse reductive dehalogenase-homologous genes in deep subseafloor sedimentary metagenomes.</title>
        <authorList>
            <person name="Kawai M."/>
            <person name="Futagami T."/>
            <person name="Toyoda A."/>
            <person name="Takaki Y."/>
            <person name="Nishi S."/>
            <person name="Hori S."/>
            <person name="Arai W."/>
            <person name="Tsubouchi T."/>
            <person name="Morono Y."/>
            <person name="Uchiyama I."/>
            <person name="Ito T."/>
            <person name="Fujiyama A."/>
            <person name="Inagaki F."/>
            <person name="Takami H."/>
        </authorList>
    </citation>
    <scope>NUCLEOTIDE SEQUENCE</scope>
    <source>
        <strain evidence="4">Expedition CK06-06</strain>
    </source>
</reference>
<proteinExistence type="inferred from homology"/>
<comment type="similarity">
    <text evidence="1">Belongs to the 'GDXG' lipolytic enzyme family.</text>
</comment>
<dbReference type="GO" id="GO:0016787">
    <property type="term" value="F:hydrolase activity"/>
    <property type="evidence" value="ECO:0007669"/>
    <property type="project" value="UniProtKB-KW"/>
</dbReference>